<keyword evidence="1" id="KW-0472">Membrane</keyword>
<organism evidence="2 3">
    <name type="scientific">Aspergillus tubingensis (strain CBS 134.48)</name>
    <dbReference type="NCBI Taxonomy" id="767770"/>
    <lineage>
        <taxon>Eukaryota</taxon>
        <taxon>Fungi</taxon>
        <taxon>Dikarya</taxon>
        <taxon>Ascomycota</taxon>
        <taxon>Pezizomycotina</taxon>
        <taxon>Eurotiomycetes</taxon>
        <taxon>Eurotiomycetidae</taxon>
        <taxon>Eurotiales</taxon>
        <taxon>Aspergillaceae</taxon>
        <taxon>Aspergillus</taxon>
        <taxon>Aspergillus subgen. Circumdati</taxon>
    </lineage>
</organism>
<keyword evidence="3" id="KW-1185">Reference proteome</keyword>
<evidence type="ECO:0000256" key="1">
    <source>
        <dbReference type="SAM" id="Phobius"/>
    </source>
</evidence>
<dbReference type="AlphaFoldDB" id="A0A1L9NEE4"/>
<sequence length="109" mass="12667">MTWSLTCFWTTSRPFPPYLLITLRFLYKCQLCCLIVFIPVIHSTTLAFCLIISSVSLCRGLYRHTRHVIAEYEYWLEVVNYGVVVLGCEQPGWWVALVGQIVKIFSSKE</sequence>
<feature type="transmembrane region" description="Helical" evidence="1">
    <location>
        <begin position="25"/>
        <end position="58"/>
    </location>
</feature>
<dbReference type="Proteomes" id="UP000184304">
    <property type="component" value="Unassembled WGS sequence"/>
</dbReference>
<name>A0A1L9NEE4_ASPTC</name>
<keyword evidence="1" id="KW-1133">Transmembrane helix</keyword>
<protein>
    <submittedName>
        <fullName evidence="2">Uncharacterized protein</fullName>
    </submittedName>
</protein>
<proteinExistence type="predicted"/>
<evidence type="ECO:0000313" key="2">
    <source>
        <dbReference type="EMBL" id="OJI87637.1"/>
    </source>
</evidence>
<keyword evidence="1" id="KW-0812">Transmembrane</keyword>
<gene>
    <name evidence="2" type="ORF">ASPTUDRAFT_435663</name>
</gene>
<reference evidence="3" key="1">
    <citation type="journal article" date="2017" name="Genome Biol.">
        <title>Comparative genomics reveals high biological diversity and specific adaptations in the industrially and medically important fungal genus Aspergillus.</title>
        <authorList>
            <person name="de Vries R.P."/>
            <person name="Riley R."/>
            <person name="Wiebenga A."/>
            <person name="Aguilar-Osorio G."/>
            <person name="Amillis S."/>
            <person name="Uchima C.A."/>
            <person name="Anderluh G."/>
            <person name="Asadollahi M."/>
            <person name="Askin M."/>
            <person name="Barry K."/>
            <person name="Battaglia E."/>
            <person name="Bayram O."/>
            <person name="Benocci T."/>
            <person name="Braus-Stromeyer S.A."/>
            <person name="Caldana C."/>
            <person name="Canovas D."/>
            <person name="Cerqueira G.C."/>
            <person name="Chen F."/>
            <person name="Chen W."/>
            <person name="Choi C."/>
            <person name="Clum A."/>
            <person name="Dos Santos R.A."/>
            <person name="Damasio A.R."/>
            <person name="Diallinas G."/>
            <person name="Emri T."/>
            <person name="Fekete E."/>
            <person name="Flipphi M."/>
            <person name="Freyberg S."/>
            <person name="Gallo A."/>
            <person name="Gournas C."/>
            <person name="Habgood R."/>
            <person name="Hainaut M."/>
            <person name="Harispe M.L."/>
            <person name="Henrissat B."/>
            <person name="Hilden K.S."/>
            <person name="Hope R."/>
            <person name="Hossain A."/>
            <person name="Karabika E."/>
            <person name="Karaffa L."/>
            <person name="Karanyi Z."/>
            <person name="Krasevec N."/>
            <person name="Kuo A."/>
            <person name="Kusch H."/>
            <person name="LaButti K."/>
            <person name="Lagendijk E.L."/>
            <person name="Lapidus A."/>
            <person name="Levasseur A."/>
            <person name="Lindquist E."/>
            <person name="Lipzen A."/>
            <person name="Logrieco A.F."/>
            <person name="MacCabe A."/>
            <person name="Maekelae M.R."/>
            <person name="Malavazi I."/>
            <person name="Melin P."/>
            <person name="Meyer V."/>
            <person name="Mielnichuk N."/>
            <person name="Miskei M."/>
            <person name="Molnar A.P."/>
            <person name="Mule G."/>
            <person name="Ngan C.Y."/>
            <person name="Orejas M."/>
            <person name="Orosz E."/>
            <person name="Ouedraogo J.P."/>
            <person name="Overkamp K.M."/>
            <person name="Park H.-S."/>
            <person name="Perrone G."/>
            <person name="Piumi F."/>
            <person name="Punt P.J."/>
            <person name="Ram A.F."/>
            <person name="Ramon A."/>
            <person name="Rauscher S."/>
            <person name="Record E."/>
            <person name="Riano-Pachon D.M."/>
            <person name="Robert V."/>
            <person name="Roehrig J."/>
            <person name="Ruller R."/>
            <person name="Salamov A."/>
            <person name="Salih N.S."/>
            <person name="Samson R.A."/>
            <person name="Sandor E."/>
            <person name="Sanguinetti M."/>
            <person name="Schuetze T."/>
            <person name="Sepcic K."/>
            <person name="Shelest E."/>
            <person name="Sherlock G."/>
            <person name="Sophianopoulou V."/>
            <person name="Squina F.M."/>
            <person name="Sun H."/>
            <person name="Susca A."/>
            <person name="Todd R.B."/>
            <person name="Tsang A."/>
            <person name="Unkles S.E."/>
            <person name="van de Wiele N."/>
            <person name="van Rossen-Uffink D."/>
            <person name="Oliveira J.V."/>
            <person name="Vesth T.C."/>
            <person name="Visser J."/>
            <person name="Yu J.-H."/>
            <person name="Zhou M."/>
            <person name="Andersen M.R."/>
            <person name="Archer D.B."/>
            <person name="Baker S.E."/>
            <person name="Benoit I."/>
            <person name="Brakhage A.A."/>
            <person name="Braus G.H."/>
            <person name="Fischer R."/>
            <person name="Frisvad J.C."/>
            <person name="Goldman G.H."/>
            <person name="Houbraken J."/>
            <person name="Oakley B."/>
            <person name="Pocsi I."/>
            <person name="Scazzocchio C."/>
            <person name="Seiboth B."/>
            <person name="vanKuyk P.A."/>
            <person name="Wortman J."/>
            <person name="Dyer P.S."/>
            <person name="Grigoriev I.V."/>
        </authorList>
    </citation>
    <scope>NUCLEOTIDE SEQUENCE [LARGE SCALE GENOMIC DNA]</scope>
    <source>
        <strain evidence="3">CBS 134.48</strain>
    </source>
</reference>
<dbReference type="VEuPathDB" id="FungiDB:ASPTUDRAFT_435663"/>
<dbReference type="EMBL" id="KV878182">
    <property type="protein sequence ID" value="OJI87637.1"/>
    <property type="molecule type" value="Genomic_DNA"/>
</dbReference>
<evidence type="ECO:0000313" key="3">
    <source>
        <dbReference type="Proteomes" id="UP000184304"/>
    </source>
</evidence>
<accession>A0A1L9NEE4</accession>